<dbReference type="Proteomes" id="UP000664904">
    <property type="component" value="Chromosome"/>
</dbReference>
<dbReference type="CDD" id="cd00082">
    <property type="entry name" value="HisKA"/>
    <property type="match status" value="1"/>
</dbReference>
<keyword evidence="7" id="KW-0808">Transferase</keyword>
<evidence type="ECO:0000256" key="12">
    <source>
        <dbReference type="ARBA" id="ARBA00023012"/>
    </source>
</evidence>
<evidence type="ECO:0000256" key="2">
    <source>
        <dbReference type="ARBA" id="ARBA00004429"/>
    </source>
</evidence>
<dbReference type="InterPro" id="IPR011006">
    <property type="entry name" value="CheY-like_superfamily"/>
</dbReference>
<evidence type="ECO:0000313" key="19">
    <source>
        <dbReference type="EMBL" id="QTH70223.1"/>
    </source>
</evidence>
<evidence type="ECO:0000256" key="14">
    <source>
        <dbReference type="PROSITE-ProRule" id="PRU00110"/>
    </source>
</evidence>
<evidence type="ECO:0000256" key="4">
    <source>
        <dbReference type="ARBA" id="ARBA00022475"/>
    </source>
</evidence>
<sequence length="969" mass="108280">MLTLAHSYSYAMRNGLRMNGTIKKRTIALKIKVTLMLLLLNFGLSAGESDLLSTKLDAFFAQSEWPQTQHDGESILLEQAPNVETTKAILKHIAITSLKAGEFTQSNPYLVRLLKLTTSPNDEYRFFAQKMLGVSAYYLGDYKTATAQYKQALETAKLRNKPLEIASIESNLGLVYSDVNQTSLSLKHYLAAQKLYQQFGTDQDKADMLLNLSSAYTRQSRFDTAAKMLEQAASMYEQLDYSAGQALAKANLGVVMSEIGELQSARNYFQQAIDYYMQVDDERNLAIHYGNLGNQSIRGHDFERAGKEVLRGQYYAEKANNDAALLAVLVPFAKWQLQKGDLAKVHDTINQIDMLSSKLEDPLKKADGQALASLYAAATGDYKKAIVELEEFLASHRHLQNKALLQQLEDFEGNFAAQQLSQEVIELKQQQTLQLLEMTKSRQTFAIAGLSMVLLLTAFVAWYIRNLERTAKLKLEKEVQTQTEVLQSVARDLRRSDSVKSQFLANMSHEIRTPLTAILGHAQILQDIAANHPEIGGSVAVIQNQGAHLHELINDILDLSRIEADQLHIQKSDFDLVVLLEDLRALFDVTAQTKGLELDFEHSLSQPFWIREDYVRLKQVLVNLLGNALKFTEKGWVKLSISMSDSRLYFAVEDSGIGMKPEQLEVIFDSFKQGDDSITRRFGGSGLGLSLSRQLTEMMGGDIRASSTYGVGSQFVLSMPLCRSSSLDNDIVSLPSSLSNTSTRQNKLAGTVLVAEDHPENRALAVRFLTQFGLTVIAAENGKEAVELALREYPDVLLLDIQMPELDGLSAMHLLRKSGYVGPIFALTANVLSHEVDRYLEEGFTGHLAKPFDSRMMYNVLAQVLDNSDKQAEKLFEVDLSDLKISFINGLDEDRTHLITLFEADDWEGIRTLCHKLQGAAMTFGFAEIASTTAQFERAIATNDHAHFQDYYLILCDELSQSSKQLDVS</sequence>
<dbReference type="InterPro" id="IPR004358">
    <property type="entry name" value="Sig_transdc_His_kin-like_C"/>
</dbReference>
<keyword evidence="12" id="KW-0902">Two-component regulatory system</keyword>
<keyword evidence="6 15" id="KW-0597">Phosphoprotein</keyword>
<reference evidence="19" key="1">
    <citation type="submission" date="2021-03" db="EMBL/GenBank/DDBJ databases">
        <title>Complete Genome of Pseudoalteromonas xiamenensis STKMTI.2, a new potential marine bacterium producing anti-Vibrio compounds.</title>
        <authorList>
            <person name="Handayani D.P."/>
            <person name="Isnansetyo A."/>
            <person name="Istiqomah I."/>
            <person name="Jumina J."/>
        </authorList>
    </citation>
    <scope>NUCLEOTIDE SEQUENCE</scope>
    <source>
        <strain evidence="19">STKMTI.2</strain>
    </source>
</reference>
<dbReference type="EC" id="2.7.13.3" evidence="3"/>
<dbReference type="KEGG" id="pxi:J5O05_09240"/>
<evidence type="ECO:0000256" key="10">
    <source>
        <dbReference type="ARBA" id="ARBA00022840"/>
    </source>
</evidence>
<dbReference type="AlphaFoldDB" id="A0A975HJQ6"/>
<dbReference type="SUPFAM" id="SSF47384">
    <property type="entry name" value="Homodimeric domain of signal transducing histidine kinase"/>
    <property type="match status" value="1"/>
</dbReference>
<comment type="subcellular location">
    <subcellularLocation>
        <location evidence="2">Cell inner membrane</location>
        <topology evidence="2">Multi-pass membrane protein</topology>
    </subcellularLocation>
</comment>
<evidence type="ECO:0000256" key="5">
    <source>
        <dbReference type="ARBA" id="ARBA00022519"/>
    </source>
</evidence>
<dbReference type="SUPFAM" id="SSF47226">
    <property type="entry name" value="Histidine-containing phosphotransfer domain, HPT domain"/>
    <property type="match status" value="1"/>
</dbReference>
<dbReference type="CDD" id="cd16922">
    <property type="entry name" value="HATPase_EvgS-ArcB-TorS-like"/>
    <property type="match status" value="1"/>
</dbReference>
<feature type="modified residue" description="Phosphohistidine" evidence="14">
    <location>
        <position position="915"/>
    </location>
</feature>
<dbReference type="GO" id="GO:0000155">
    <property type="term" value="F:phosphorelay sensor kinase activity"/>
    <property type="evidence" value="ECO:0007669"/>
    <property type="project" value="InterPro"/>
</dbReference>
<keyword evidence="5" id="KW-0997">Cell inner membrane</keyword>
<evidence type="ECO:0000256" key="6">
    <source>
        <dbReference type="ARBA" id="ARBA00022553"/>
    </source>
</evidence>
<dbReference type="SUPFAM" id="SSF55874">
    <property type="entry name" value="ATPase domain of HSP90 chaperone/DNA topoisomerase II/histidine kinase"/>
    <property type="match status" value="1"/>
</dbReference>
<dbReference type="InterPro" id="IPR036097">
    <property type="entry name" value="HisK_dim/P_sf"/>
</dbReference>
<protein>
    <recommendedName>
        <fullName evidence="3">histidine kinase</fullName>
        <ecNumber evidence="3">2.7.13.3</ecNumber>
    </recommendedName>
</protein>
<keyword evidence="10" id="KW-0547">Nucleotide-binding</keyword>
<dbReference type="InterPro" id="IPR036641">
    <property type="entry name" value="HPT_dom_sf"/>
</dbReference>
<keyword evidence="9" id="KW-0418">Kinase</keyword>
<comment type="catalytic activity">
    <reaction evidence="1">
        <text>ATP + protein L-histidine = ADP + protein N-phospho-L-histidine.</text>
        <dbReference type="EC" id="2.7.13.3"/>
    </reaction>
</comment>
<dbReference type="SMART" id="SM00028">
    <property type="entry name" value="TPR"/>
    <property type="match status" value="4"/>
</dbReference>
<dbReference type="Pfam" id="PF01627">
    <property type="entry name" value="Hpt"/>
    <property type="match status" value="1"/>
</dbReference>
<gene>
    <name evidence="19" type="ORF">J5O05_09240</name>
</gene>
<dbReference type="PANTHER" id="PTHR43047:SF64">
    <property type="entry name" value="HISTIDINE KINASE CONTAINING CHEY-HOMOLOGOUS RECEIVER DOMAIN AND PAS DOMAIN-RELATED"/>
    <property type="match status" value="1"/>
</dbReference>
<dbReference type="Gene3D" id="3.30.565.10">
    <property type="entry name" value="Histidine kinase-like ATPase, C-terminal domain"/>
    <property type="match status" value="1"/>
</dbReference>
<evidence type="ECO:0000259" key="16">
    <source>
        <dbReference type="PROSITE" id="PS50109"/>
    </source>
</evidence>
<keyword evidence="10" id="KW-0067">ATP-binding</keyword>
<dbReference type="SUPFAM" id="SSF52172">
    <property type="entry name" value="CheY-like"/>
    <property type="match status" value="1"/>
</dbReference>
<dbReference type="Pfam" id="PF02518">
    <property type="entry name" value="HATPase_c"/>
    <property type="match status" value="1"/>
</dbReference>
<evidence type="ECO:0000256" key="7">
    <source>
        <dbReference type="ARBA" id="ARBA00022679"/>
    </source>
</evidence>
<dbReference type="InterPro" id="IPR008207">
    <property type="entry name" value="Sig_transdc_His_kin_Hpt_dom"/>
</dbReference>
<keyword evidence="8" id="KW-0812">Transmembrane</keyword>
<evidence type="ECO:0000256" key="3">
    <source>
        <dbReference type="ARBA" id="ARBA00012438"/>
    </source>
</evidence>
<evidence type="ECO:0000256" key="9">
    <source>
        <dbReference type="ARBA" id="ARBA00022777"/>
    </source>
</evidence>
<evidence type="ECO:0000256" key="11">
    <source>
        <dbReference type="ARBA" id="ARBA00022989"/>
    </source>
</evidence>
<dbReference type="SMART" id="SM00387">
    <property type="entry name" value="HATPase_c"/>
    <property type="match status" value="1"/>
</dbReference>
<dbReference type="FunFam" id="3.30.565.10:FF:000010">
    <property type="entry name" value="Sensor histidine kinase RcsC"/>
    <property type="match status" value="1"/>
</dbReference>
<evidence type="ECO:0000256" key="15">
    <source>
        <dbReference type="PROSITE-ProRule" id="PRU00169"/>
    </source>
</evidence>
<feature type="domain" description="Response regulatory" evidence="17">
    <location>
        <begin position="751"/>
        <end position="865"/>
    </location>
</feature>
<keyword evidence="4" id="KW-1003">Cell membrane</keyword>
<evidence type="ECO:0000256" key="1">
    <source>
        <dbReference type="ARBA" id="ARBA00000085"/>
    </source>
</evidence>
<dbReference type="CDD" id="cd17546">
    <property type="entry name" value="REC_hyHK_CKI1_RcsC-like"/>
    <property type="match status" value="1"/>
</dbReference>
<dbReference type="SMART" id="SM00448">
    <property type="entry name" value="REC"/>
    <property type="match status" value="1"/>
</dbReference>
<organism evidence="19 20">
    <name type="scientific">Pseudoalteromonas xiamenensis</name>
    <dbReference type="NCBI Taxonomy" id="882626"/>
    <lineage>
        <taxon>Bacteria</taxon>
        <taxon>Pseudomonadati</taxon>
        <taxon>Pseudomonadota</taxon>
        <taxon>Gammaproteobacteria</taxon>
        <taxon>Alteromonadales</taxon>
        <taxon>Pseudoalteromonadaceae</taxon>
        <taxon>Pseudoalteromonas</taxon>
    </lineage>
</organism>
<dbReference type="GO" id="GO:0005886">
    <property type="term" value="C:plasma membrane"/>
    <property type="evidence" value="ECO:0007669"/>
    <property type="project" value="UniProtKB-SubCell"/>
</dbReference>
<dbReference type="InterPro" id="IPR019734">
    <property type="entry name" value="TPR_rpt"/>
</dbReference>
<evidence type="ECO:0000313" key="20">
    <source>
        <dbReference type="Proteomes" id="UP000664904"/>
    </source>
</evidence>
<dbReference type="Pfam" id="PF13424">
    <property type="entry name" value="TPR_12"/>
    <property type="match status" value="1"/>
</dbReference>
<accession>A0A975HJQ6</accession>
<evidence type="ECO:0000256" key="13">
    <source>
        <dbReference type="ARBA" id="ARBA00023136"/>
    </source>
</evidence>
<dbReference type="InterPro" id="IPR011990">
    <property type="entry name" value="TPR-like_helical_dom_sf"/>
</dbReference>
<dbReference type="InterPro" id="IPR036890">
    <property type="entry name" value="HATPase_C_sf"/>
</dbReference>
<dbReference type="InterPro" id="IPR001789">
    <property type="entry name" value="Sig_transdc_resp-reg_receiver"/>
</dbReference>
<dbReference type="InterPro" id="IPR003661">
    <property type="entry name" value="HisK_dim/P_dom"/>
</dbReference>
<dbReference type="EMBL" id="CP072133">
    <property type="protein sequence ID" value="QTH70223.1"/>
    <property type="molecule type" value="Genomic_DNA"/>
</dbReference>
<dbReference type="Gene3D" id="1.20.120.160">
    <property type="entry name" value="HPT domain"/>
    <property type="match status" value="1"/>
</dbReference>
<dbReference type="FunFam" id="1.10.287.130:FF:000001">
    <property type="entry name" value="Two-component sensor histidine kinase"/>
    <property type="match status" value="1"/>
</dbReference>
<evidence type="ECO:0000259" key="17">
    <source>
        <dbReference type="PROSITE" id="PS50110"/>
    </source>
</evidence>
<dbReference type="Gene3D" id="3.40.50.2300">
    <property type="match status" value="1"/>
</dbReference>
<feature type="domain" description="Histidine kinase" evidence="16">
    <location>
        <begin position="506"/>
        <end position="723"/>
    </location>
</feature>
<keyword evidence="20" id="KW-1185">Reference proteome</keyword>
<dbReference type="Gene3D" id="1.10.287.130">
    <property type="match status" value="1"/>
</dbReference>
<feature type="domain" description="HPt" evidence="18">
    <location>
        <begin position="876"/>
        <end position="969"/>
    </location>
</feature>
<name>A0A975HJQ6_9GAMM</name>
<keyword evidence="11" id="KW-1133">Transmembrane helix</keyword>
<dbReference type="PROSITE" id="PS50110">
    <property type="entry name" value="RESPONSE_REGULATORY"/>
    <property type="match status" value="1"/>
</dbReference>
<evidence type="ECO:0000259" key="18">
    <source>
        <dbReference type="PROSITE" id="PS50894"/>
    </source>
</evidence>
<dbReference type="SMART" id="SM00388">
    <property type="entry name" value="HisKA"/>
    <property type="match status" value="1"/>
</dbReference>
<dbReference type="PANTHER" id="PTHR43047">
    <property type="entry name" value="TWO-COMPONENT HISTIDINE PROTEIN KINASE"/>
    <property type="match status" value="1"/>
</dbReference>
<dbReference type="PROSITE" id="PS50109">
    <property type="entry name" value="HIS_KIN"/>
    <property type="match status" value="1"/>
</dbReference>
<keyword evidence="13" id="KW-0472">Membrane</keyword>
<evidence type="ECO:0000256" key="8">
    <source>
        <dbReference type="ARBA" id="ARBA00022692"/>
    </source>
</evidence>
<feature type="modified residue" description="4-aspartylphosphate" evidence="15">
    <location>
        <position position="800"/>
    </location>
</feature>
<dbReference type="Pfam" id="PF00072">
    <property type="entry name" value="Response_reg"/>
    <property type="match status" value="1"/>
</dbReference>
<dbReference type="InterPro" id="IPR003594">
    <property type="entry name" value="HATPase_dom"/>
</dbReference>
<dbReference type="RefSeq" id="WP_208841819.1">
    <property type="nucleotide sequence ID" value="NZ_CP072133.1"/>
</dbReference>
<dbReference type="Pfam" id="PF00512">
    <property type="entry name" value="HisKA"/>
    <property type="match status" value="1"/>
</dbReference>
<dbReference type="SUPFAM" id="SSF48452">
    <property type="entry name" value="TPR-like"/>
    <property type="match status" value="2"/>
</dbReference>
<proteinExistence type="predicted"/>
<dbReference type="PROSITE" id="PS50894">
    <property type="entry name" value="HPT"/>
    <property type="match status" value="1"/>
</dbReference>
<dbReference type="InterPro" id="IPR005467">
    <property type="entry name" value="His_kinase_dom"/>
</dbReference>
<dbReference type="Gene3D" id="1.25.40.10">
    <property type="entry name" value="Tetratricopeptide repeat domain"/>
    <property type="match status" value="1"/>
</dbReference>
<dbReference type="PRINTS" id="PR00344">
    <property type="entry name" value="BCTRLSENSOR"/>
</dbReference>